<organism evidence="1 2">
    <name type="scientific">Auriscalpium vulgare</name>
    <dbReference type="NCBI Taxonomy" id="40419"/>
    <lineage>
        <taxon>Eukaryota</taxon>
        <taxon>Fungi</taxon>
        <taxon>Dikarya</taxon>
        <taxon>Basidiomycota</taxon>
        <taxon>Agaricomycotina</taxon>
        <taxon>Agaricomycetes</taxon>
        <taxon>Russulales</taxon>
        <taxon>Auriscalpiaceae</taxon>
        <taxon>Auriscalpium</taxon>
    </lineage>
</organism>
<dbReference type="Proteomes" id="UP000814033">
    <property type="component" value="Unassembled WGS sequence"/>
</dbReference>
<gene>
    <name evidence="1" type="ORF">FA95DRAFT_1568150</name>
</gene>
<evidence type="ECO:0000313" key="2">
    <source>
        <dbReference type="Proteomes" id="UP000814033"/>
    </source>
</evidence>
<comment type="caution">
    <text evidence="1">The sequence shown here is derived from an EMBL/GenBank/DDBJ whole genome shotgun (WGS) entry which is preliminary data.</text>
</comment>
<protein>
    <submittedName>
        <fullName evidence="1">Uncharacterized protein</fullName>
    </submittedName>
</protein>
<sequence>MDVTSYTIIQSARTCILFTIIRIDPTRQMHSSLPHCARSGCSPPSRRSDAFFEERENGVQSQVDDTHEH</sequence>
<proteinExistence type="predicted"/>
<name>A0ACB8R0N1_9AGAM</name>
<reference evidence="1" key="1">
    <citation type="submission" date="2021-02" db="EMBL/GenBank/DDBJ databases">
        <authorList>
            <consortium name="DOE Joint Genome Institute"/>
            <person name="Ahrendt S."/>
            <person name="Looney B.P."/>
            <person name="Miyauchi S."/>
            <person name="Morin E."/>
            <person name="Drula E."/>
            <person name="Courty P.E."/>
            <person name="Chicoki N."/>
            <person name="Fauchery L."/>
            <person name="Kohler A."/>
            <person name="Kuo A."/>
            <person name="Labutti K."/>
            <person name="Pangilinan J."/>
            <person name="Lipzen A."/>
            <person name="Riley R."/>
            <person name="Andreopoulos W."/>
            <person name="He G."/>
            <person name="Johnson J."/>
            <person name="Barry K.W."/>
            <person name="Grigoriev I.V."/>
            <person name="Nagy L."/>
            <person name="Hibbett D."/>
            <person name="Henrissat B."/>
            <person name="Matheny P.B."/>
            <person name="Labbe J."/>
            <person name="Martin F."/>
        </authorList>
    </citation>
    <scope>NUCLEOTIDE SEQUENCE</scope>
    <source>
        <strain evidence="1">FP105234-sp</strain>
    </source>
</reference>
<keyword evidence="2" id="KW-1185">Reference proteome</keyword>
<evidence type="ECO:0000313" key="1">
    <source>
        <dbReference type="EMBL" id="KAI0037460.1"/>
    </source>
</evidence>
<dbReference type="EMBL" id="MU276942">
    <property type="protein sequence ID" value="KAI0037460.1"/>
    <property type="molecule type" value="Genomic_DNA"/>
</dbReference>
<reference evidence="1" key="2">
    <citation type="journal article" date="2022" name="New Phytol.">
        <title>Evolutionary transition to the ectomycorrhizal habit in the genomes of a hyperdiverse lineage of mushroom-forming fungi.</title>
        <authorList>
            <person name="Looney B."/>
            <person name="Miyauchi S."/>
            <person name="Morin E."/>
            <person name="Drula E."/>
            <person name="Courty P.E."/>
            <person name="Kohler A."/>
            <person name="Kuo A."/>
            <person name="LaButti K."/>
            <person name="Pangilinan J."/>
            <person name="Lipzen A."/>
            <person name="Riley R."/>
            <person name="Andreopoulos W."/>
            <person name="He G."/>
            <person name="Johnson J."/>
            <person name="Nolan M."/>
            <person name="Tritt A."/>
            <person name="Barry K.W."/>
            <person name="Grigoriev I.V."/>
            <person name="Nagy L.G."/>
            <person name="Hibbett D."/>
            <person name="Henrissat B."/>
            <person name="Matheny P.B."/>
            <person name="Labbe J."/>
            <person name="Martin F.M."/>
        </authorList>
    </citation>
    <scope>NUCLEOTIDE SEQUENCE</scope>
    <source>
        <strain evidence="1">FP105234-sp</strain>
    </source>
</reference>
<accession>A0ACB8R0N1</accession>